<proteinExistence type="predicted"/>
<evidence type="ECO:0000313" key="2">
    <source>
        <dbReference type="Proteomes" id="UP001234297"/>
    </source>
</evidence>
<comment type="caution">
    <text evidence="1">The sequence shown here is derived from an EMBL/GenBank/DDBJ whole genome shotgun (WGS) entry which is preliminary data.</text>
</comment>
<gene>
    <name evidence="1" type="ORF">MRB53_001703</name>
</gene>
<organism evidence="1 2">
    <name type="scientific">Persea americana</name>
    <name type="common">Avocado</name>
    <dbReference type="NCBI Taxonomy" id="3435"/>
    <lineage>
        <taxon>Eukaryota</taxon>
        <taxon>Viridiplantae</taxon>
        <taxon>Streptophyta</taxon>
        <taxon>Embryophyta</taxon>
        <taxon>Tracheophyta</taxon>
        <taxon>Spermatophyta</taxon>
        <taxon>Magnoliopsida</taxon>
        <taxon>Magnoliidae</taxon>
        <taxon>Laurales</taxon>
        <taxon>Lauraceae</taxon>
        <taxon>Persea</taxon>
    </lineage>
</organism>
<keyword evidence="2" id="KW-1185">Reference proteome</keyword>
<protein>
    <submittedName>
        <fullName evidence="1">Uncharacterized protein</fullName>
    </submittedName>
</protein>
<name>A0ACC2MTE9_PERAE</name>
<dbReference type="Proteomes" id="UP001234297">
    <property type="component" value="Chromosome 1"/>
</dbReference>
<sequence>MADGTLDLGGSSGEMPETEKQRGLEEEEQGRQVLKRTRGRSDGWNCFPPFFRRAVGCRWMRRLEGRDEREVVRIVKAGLVLKIREDNDVNAPVLFSLF</sequence>
<dbReference type="EMBL" id="CM056809">
    <property type="protein sequence ID" value="KAJ8648680.1"/>
    <property type="molecule type" value="Genomic_DNA"/>
</dbReference>
<reference evidence="1 2" key="1">
    <citation type="journal article" date="2022" name="Hortic Res">
        <title>A haplotype resolved chromosomal level avocado genome allows analysis of novel avocado genes.</title>
        <authorList>
            <person name="Nath O."/>
            <person name="Fletcher S.J."/>
            <person name="Hayward A."/>
            <person name="Shaw L.M."/>
            <person name="Masouleh A.K."/>
            <person name="Furtado A."/>
            <person name="Henry R.J."/>
            <person name="Mitter N."/>
        </authorList>
    </citation>
    <scope>NUCLEOTIDE SEQUENCE [LARGE SCALE GENOMIC DNA]</scope>
    <source>
        <strain evidence="2">cv. Hass</strain>
    </source>
</reference>
<evidence type="ECO:0000313" key="1">
    <source>
        <dbReference type="EMBL" id="KAJ8648680.1"/>
    </source>
</evidence>
<accession>A0ACC2MTE9</accession>